<feature type="transmembrane region" description="Helical" evidence="2">
    <location>
        <begin position="1791"/>
        <end position="1809"/>
    </location>
</feature>
<dbReference type="PANTHER" id="PTHR34819:SF3">
    <property type="entry name" value="CELL SURFACE PROTEIN"/>
    <property type="match status" value="1"/>
</dbReference>
<feature type="transmembrane region" description="Helical" evidence="2">
    <location>
        <begin position="57"/>
        <end position="78"/>
    </location>
</feature>
<dbReference type="NCBIfam" id="TIGR01451">
    <property type="entry name" value="B_ant_repeat"/>
    <property type="match status" value="9"/>
</dbReference>
<feature type="domain" description="DUF7507" evidence="4">
    <location>
        <begin position="709"/>
        <end position="815"/>
    </location>
</feature>
<dbReference type="InterPro" id="IPR051172">
    <property type="entry name" value="Chlamydia_OmcB"/>
</dbReference>
<feature type="domain" description="DUF7507" evidence="4">
    <location>
        <begin position="1527"/>
        <end position="1635"/>
    </location>
</feature>
<feature type="region of interest" description="Disordered" evidence="1">
    <location>
        <begin position="913"/>
        <end position="935"/>
    </location>
</feature>
<feature type="domain" description="DUF7507" evidence="4">
    <location>
        <begin position="1289"/>
        <end position="1397"/>
    </location>
</feature>
<feature type="domain" description="DUF7933" evidence="5">
    <location>
        <begin position="332"/>
        <end position="446"/>
    </location>
</feature>
<dbReference type="Pfam" id="PF24346">
    <property type="entry name" value="DUF7507"/>
    <property type="match status" value="10"/>
</dbReference>
<evidence type="ECO:0000259" key="3">
    <source>
        <dbReference type="Pfam" id="PF20674"/>
    </source>
</evidence>
<dbReference type="Pfam" id="PF20674">
    <property type="entry name" value="SpaA_3"/>
    <property type="match status" value="1"/>
</dbReference>
<feature type="region of interest" description="Disordered" evidence="1">
    <location>
        <begin position="1029"/>
        <end position="1054"/>
    </location>
</feature>
<feature type="domain" description="SpaA-like prealbumin fold" evidence="3">
    <location>
        <begin position="462"/>
        <end position="585"/>
    </location>
</feature>
<feature type="region of interest" description="Disordered" evidence="1">
    <location>
        <begin position="1261"/>
        <end position="1280"/>
    </location>
</feature>
<evidence type="ECO:0000256" key="2">
    <source>
        <dbReference type="SAM" id="Phobius"/>
    </source>
</evidence>
<accession>A0ABX7PED2</accession>
<reference evidence="6 7" key="1">
    <citation type="submission" date="2017-06" db="EMBL/GenBank/DDBJ databases">
        <title>Complete Genome Sequence of the Soil Carbazole-Degrading Bacterium Nocardioides aromaticivorans IC177.</title>
        <authorList>
            <person name="Vejarano F."/>
            <person name="Suzuki-Minakuchi C."/>
            <person name="Ohtsubo Y."/>
            <person name="Tsuda M."/>
            <person name="Okada K."/>
            <person name="Nojiri H."/>
        </authorList>
    </citation>
    <scope>NUCLEOTIDE SEQUENCE [LARGE SCALE GENOMIC DNA]</scope>
    <source>
        <strain evidence="6 7">IC177</strain>
    </source>
</reference>
<evidence type="ECO:0008006" key="8">
    <source>
        <dbReference type="Google" id="ProtNLM"/>
    </source>
</evidence>
<dbReference type="Pfam" id="PF25564">
    <property type="entry name" value="DUF7933"/>
    <property type="match status" value="1"/>
</dbReference>
<dbReference type="InterPro" id="IPR055354">
    <property type="entry name" value="DUF7507"/>
</dbReference>
<keyword evidence="2" id="KW-0472">Membrane</keyword>
<feature type="region of interest" description="Disordered" evidence="1">
    <location>
        <begin position="1"/>
        <end position="33"/>
    </location>
</feature>
<proteinExistence type="predicted"/>
<feature type="region of interest" description="Disordered" evidence="1">
    <location>
        <begin position="1742"/>
        <end position="1783"/>
    </location>
</feature>
<dbReference type="InterPro" id="IPR006626">
    <property type="entry name" value="PbH1"/>
</dbReference>
<feature type="region of interest" description="Disordered" evidence="1">
    <location>
        <begin position="1145"/>
        <end position="1170"/>
    </location>
</feature>
<gene>
    <name evidence="6" type="ORF">CFH99_01180</name>
</gene>
<feature type="domain" description="DUF7507" evidence="4">
    <location>
        <begin position="825"/>
        <end position="931"/>
    </location>
</feature>
<dbReference type="InterPro" id="IPR057693">
    <property type="entry name" value="DUF7933"/>
</dbReference>
<dbReference type="RefSeq" id="WP_207008098.1">
    <property type="nucleotide sequence ID" value="NZ_CP022295.1"/>
</dbReference>
<evidence type="ECO:0000259" key="5">
    <source>
        <dbReference type="Pfam" id="PF25564"/>
    </source>
</evidence>
<dbReference type="EMBL" id="CP022295">
    <property type="protein sequence ID" value="QSR24236.1"/>
    <property type="molecule type" value="Genomic_DNA"/>
</dbReference>
<sequence>MWQASQRFPDQRVRKRPTQLSPPRVRHRPAPVSEYGELFQMSKHAARRRRSHASRRLRRPALVSGAVALALLLVAAALPGAPRSAAPVTDALLLAAAGVPEAGTPIFTETFSEQNASTTGINILNYSGTNGMTYDADPAYTPAGAQCNGWVMNSLTPQPTAAQDAGCANNQPDGWNQLRQMAISLGLAQGQTAAQAADNQVLTEYTNATNGSIPAGYELKSEGSIPAIAGHYYAVSAYFAEVNCFAAHAKMTFSLVINGTPTVLSTGLDPCTAPGGTVPIPNGARVVKLQSAAMQLPATGAQSLGLQLYNATTSGSGNDVSFDLPQIVDVTPSLDKSFSPPLIAPGGVSTLTFTVTNTTELMAKNDWSFTDNLPAGLKVAATPNVGGTCTSTTGAPLVRTATAGATSIAVTGGDLALNQESCTVTVDVTSDIEGTYVNGPANVTTNLLPPEDTPLEVLAPRIRLVKALDAPRITDADQFTVQIHRGSATGAVVNSTAASTTTGTGTTVTTGTGTTGTYVADVDTTYFLTETASSGTDLGAYDKTITCVDANGRQTGLPSGATFSGSLSIKPVAGADVTCTLTNTADPQPAIELLKRVASVDDVNGNGLTDLGDEINYVFDLENTGNVTLTDVAVDDPLLAGLGITVTCDPTTLAPGASVTCTADEPYVITQADVDAGTVENVATATGTPPSGPVVETPESPTVTPLDGEPAIELVKTADKTDLVVGETMTYTFVATNTGTVTLSDVVVEESAFSGSGTVSAIDCDPTAPAVLAPGESMECTATYVVTQADVDAGQVDNAATTTGTPPSGPKVTDEDDVTVPGTSEPAIELVKTADKTDLVVGETMTYTFVTTNTGNVTLSDVVIAESAFTGSGTVSAIDCDPTAPSVLAPGESMECTATYVVTQADVDAGQVDNAATTTGTPPSGPKVTDEDDVTVPGTSEPAIELVKTADKTDLVVGETMTYTFVTTNTGNVTLSDVVIAESAFTGSGTVSAIDCDPTAPAVLAPGESMECTATYVVTQADVDAGQVDNAATTTGTPPSGPKVTDEDDVTVPGTSEPAIELVKTADKTDLVVGETMTYTFVTTNTGNVTLSDVVIAESAFTGSGTVSAIDCDPTAPAVLAPGESMECTATYVVTQADVDAGQVDNAATTTGTPPSGPKVTDEDDVTVPGTSEPAIELVKTADKTDLVVGETMTYTFVTTNTGTVTLSDVVVEESAFSGSGTVSAIDCDPTAPSVLAPGESMECTATYVVTQADVDAGQVDNAATTTGTPPSGPKVTDEDDVTVPGTQAPELELLKRVASVDDVNGNGLTDLGDEINYVFDLENTGNVTLTDVAVDDPLLAGLGITVTCDPTTLAPGASVTCTADEPYVITQADVDAGTVENVATATGTPPSGPVVETPESPTVTPLDGEPAIELVKTADKTDLVVGETMTYTFVTTNTGNVTLSDVVIAESAFTGSGTVSAIDCDPTAPAVLAPGESMECTATYVVTQADVDAGQVDNAATTTGTPPSGPKVTDEDDVTVPGTSEPELSLNKRVSSVSDVNDNGLTDLGDEIEFVFDLENTGNVTLTDVAVDDPLLAGLGITVTCDPTTLAPGASVTCTADEPYVITQADMDAGTVENTATSHGTPPTGPPVPSNPDETVTELDDEPALVLDKRVTSVTDVDGDGRTDEGDEIAYAFDLTNTGNVTLTELVVDDPMLEAAGIAVTCPVTSLAPSETVTCLADEAYVITAADVDAGAVRNTATAGYTPPGQPPVVTPPDSVTTPIELPEPDVSSGSAGSGGGLPNTGGPSLLLIGGAGISLLAGLVLVGRNRRKVA</sequence>
<evidence type="ECO:0000313" key="7">
    <source>
        <dbReference type="Proteomes" id="UP000662818"/>
    </source>
</evidence>
<dbReference type="PANTHER" id="PTHR34819">
    <property type="entry name" value="LARGE CYSTEINE-RICH PERIPLASMIC PROTEIN OMCB"/>
    <property type="match status" value="1"/>
</dbReference>
<feature type="domain" description="DUF7507" evidence="4">
    <location>
        <begin position="1410"/>
        <end position="1516"/>
    </location>
</feature>
<evidence type="ECO:0000256" key="1">
    <source>
        <dbReference type="SAM" id="MobiDB-lite"/>
    </source>
</evidence>
<protein>
    <recommendedName>
        <fullName evidence="8">DUF11 domain-containing protein</fullName>
    </recommendedName>
</protein>
<keyword evidence="2" id="KW-1133">Transmembrane helix</keyword>
<feature type="domain" description="DUF7507" evidence="4">
    <location>
        <begin position="1057"/>
        <end position="1163"/>
    </location>
</feature>
<feature type="domain" description="DUF7507" evidence="4">
    <location>
        <begin position="588"/>
        <end position="696"/>
    </location>
</feature>
<feature type="domain" description="DUF7507" evidence="4">
    <location>
        <begin position="941"/>
        <end position="1047"/>
    </location>
</feature>
<dbReference type="InterPro" id="IPR047589">
    <property type="entry name" value="DUF11_rpt"/>
</dbReference>
<evidence type="ECO:0000259" key="4">
    <source>
        <dbReference type="Pfam" id="PF24346"/>
    </source>
</evidence>
<dbReference type="Proteomes" id="UP000662818">
    <property type="component" value="Chromosome"/>
</dbReference>
<dbReference type="InterPro" id="IPR048834">
    <property type="entry name" value="SpaA_pre-album"/>
</dbReference>
<keyword evidence="7" id="KW-1185">Reference proteome</keyword>
<organism evidence="6 7">
    <name type="scientific">Nocardioides aromaticivorans</name>
    <dbReference type="NCBI Taxonomy" id="200618"/>
    <lineage>
        <taxon>Bacteria</taxon>
        <taxon>Bacillati</taxon>
        <taxon>Actinomycetota</taxon>
        <taxon>Actinomycetes</taxon>
        <taxon>Propionibacteriales</taxon>
        <taxon>Nocardioidaceae</taxon>
        <taxon>Nocardioides</taxon>
    </lineage>
</organism>
<feature type="domain" description="DUF7507" evidence="4">
    <location>
        <begin position="1173"/>
        <end position="1279"/>
    </location>
</feature>
<feature type="region of interest" description="Disordered" evidence="1">
    <location>
        <begin position="1618"/>
        <end position="1643"/>
    </location>
</feature>
<evidence type="ECO:0000313" key="6">
    <source>
        <dbReference type="EMBL" id="QSR24236.1"/>
    </source>
</evidence>
<feature type="region of interest" description="Disordered" evidence="1">
    <location>
        <begin position="1498"/>
        <end position="1530"/>
    </location>
</feature>
<name>A0ABX7PED2_9ACTN</name>
<feature type="region of interest" description="Disordered" evidence="1">
    <location>
        <begin position="797"/>
        <end position="819"/>
    </location>
</feature>
<dbReference type="SMART" id="SM00710">
    <property type="entry name" value="PbH1"/>
    <property type="match status" value="8"/>
</dbReference>
<keyword evidence="2" id="KW-0812">Transmembrane</keyword>
<feature type="domain" description="DUF7507" evidence="4">
    <location>
        <begin position="1662"/>
        <end position="1755"/>
    </location>
</feature>